<dbReference type="Pfam" id="PF00501">
    <property type="entry name" value="AMP-binding"/>
    <property type="match status" value="1"/>
</dbReference>
<dbReference type="PANTHER" id="PTHR43272:SF33">
    <property type="entry name" value="AMP-BINDING DOMAIN-CONTAINING PROTEIN-RELATED"/>
    <property type="match status" value="1"/>
</dbReference>
<dbReference type="PROSITE" id="PS00455">
    <property type="entry name" value="AMP_BINDING"/>
    <property type="match status" value="1"/>
</dbReference>
<name>A0A1R2B7J5_9CILI</name>
<protein>
    <recommendedName>
        <fullName evidence="3">AMP-dependent synthetase/ligase domain-containing protein</fullName>
    </recommendedName>
</protein>
<keyword evidence="5" id="KW-1185">Reference proteome</keyword>
<sequence length="664" mass="76297">MGGTESSNQIDIPKYFIEEPNSNPHESSILWNVQHPYTYLKSPDSQITTMIEYYETLFSKHAYREMLGTRQGQEYIWKTYKQVYELALDFGSGIEYLDLCPEEFHDGFSVKFISIYSINREEWNIADIGCTLYKISNVPLYETLPNDHIDYIFMQTNLKTAILSINKLEKILKLRQENKNLGLKNIISIEDPTENQRLECLNLGLNLYSYNEILIIGSENRKNIGKCQPDDLYSISYSSGTTGNPKGIAITHGNMLASLAGASESLKQTSEDIHISYLPAAHVYEKVMSNIFYYCGGKIGFYSGDPQKLREDICVLRPTFLACVPRILNRFCELFRNSVSDEPENRRKVIQMMIDEKIKRLRKYGDPTHKVYDFLYFNKFKRYFGGRIRLGMSGAAPMNGQTLDFIKIFFGCNFLEAYGQTEVAGASTFSYRNDFRSGHIGGPIGCISIKLIDIPEMSYLASQNPPSGEICMKGPSAFPKYFKNPEITAEVYDSDGWLHTGDVAIIREGCLVIIDRKKSFLKLSQGEFVSPERVENIYMQCGFISFVFVYGDSFQNHLVGIVVPDKQQVEKEAKKLGLDKNWEELCRDNQICKFVIEKMLEIGGKLGLNHIEQVKRIYLHPVMITPDSGLLTPTFKMKRRELKDYFAKEIKELYEHEHQHRHTL</sequence>
<evidence type="ECO:0000313" key="5">
    <source>
        <dbReference type="Proteomes" id="UP000187209"/>
    </source>
</evidence>
<dbReference type="Gene3D" id="3.40.50.12780">
    <property type="entry name" value="N-terminal domain of ligase-like"/>
    <property type="match status" value="1"/>
</dbReference>
<evidence type="ECO:0000256" key="2">
    <source>
        <dbReference type="ARBA" id="ARBA00022840"/>
    </source>
</evidence>
<organism evidence="4 5">
    <name type="scientific">Stentor coeruleus</name>
    <dbReference type="NCBI Taxonomy" id="5963"/>
    <lineage>
        <taxon>Eukaryota</taxon>
        <taxon>Sar</taxon>
        <taxon>Alveolata</taxon>
        <taxon>Ciliophora</taxon>
        <taxon>Postciliodesmatophora</taxon>
        <taxon>Heterotrichea</taxon>
        <taxon>Heterotrichida</taxon>
        <taxon>Stentoridae</taxon>
        <taxon>Stentor</taxon>
    </lineage>
</organism>
<accession>A0A1R2B7J5</accession>
<keyword evidence="1" id="KW-0547">Nucleotide-binding</keyword>
<dbReference type="InterPro" id="IPR042099">
    <property type="entry name" value="ANL_N_sf"/>
</dbReference>
<evidence type="ECO:0000313" key="4">
    <source>
        <dbReference type="EMBL" id="OMJ72737.1"/>
    </source>
</evidence>
<dbReference type="InterPro" id="IPR000873">
    <property type="entry name" value="AMP-dep_synth/lig_dom"/>
</dbReference>
<dbReference type="Proteomes" id="UP000187209">
    <property type="component" value="Unassembled WGS sequence"/>
</dbReference>
<dbReference type="PANTHER" id="PTHR43272">
    <property type="entry name" value="LONG-CHAIN-FATTY-ACID--COA LIGASE"/>
    <property type="match status" value="1"/>
</dbReference>
<dbReference type="GO" id="GO:0005524">
    <property type="term" value="F:ATP binding"/>
    <property type="evidence" value="ECO:0007669"/>
    <property type="project" value="UniProtKB-KW"/>
</dbReference>
<dbReference type="GO" id="GO:0005783">
    <property type="term" value="C:endoplasmic reticulum"/>
    <property type="evidence" value="ECO:0007669"/>
    <property type="project" value="TreeGrafter"/>
</dbReference>
<dbReference type="InterPro" id="IPR020845">
    <property type="entry name" value="AMP-binding_CS"/>
</dbReference>
<evidence type="ECO:0000256" key="1">
    <source>
        <dbReference type="ARBA" id="ARBA00022741"/>
    </source>
</evidence>
<dbReference type="EMBL" id="MPUH01000877">
    <property type="protein sequence ID" value="OMJ72737.1"/>
    <property type="molecule type" value="Genomic_DNA"/>
</dbReference>
<dbReference type="GO" id="GO:0016020">
    <property type="term" value="C:membrane"/>
    <property type="evidence" value="ECO:0007669"/>
    <property type="project" value="TreeGrafter"/>
</dbReference>
<dbReference type="OrthoDB" id="1700726at2759"/>
<evidence type="ECO:0000259" key="3">
    <source>
        <dbReference type="Pfam" id="PF00501"/>
    </source>
</evidence>
<dbReference type="SUPFAM" id="SSF56801">
    <property type="entry name" value="Acetyl-CoA synthetase-like"/>
    <property type="match status" value="1"/>
</dbReference>
<feature type="domain" description="AMP-dependent synthetase/ligase" evidence="3">
    <location>
        <begin position="73"/>
        <end position="482"/>
    </location>
</feature>
<keyword evidence="2" id="KW-0067">ATP-binding</keyword>
<comment type="caution">
    <text evidence="4">The sequence shown here is derived from an EMBL/GenBank/DDBJ whole genome shotgun (WGS) entry which is preliminary data.</text>
</comment>
<reference evidence="4 5" key="1">
    <citation type="submission" date="2016-11" db="EMBL/GenBank/DDBJ databases">
        <title>The macronuclear genome of Stentor coeruleus: a giant cell with tiny introns.</title>
        <authorList>
            <person name="Slabodnick M."/>
            <person name="Ruby J.G."/>
            <person name="Reiff S.B."/>
            <person name="Swart E.C."/>
            <person name="Gosai S."/>
            <person name="Prabakaran S."/>
            <person name="Witkowska E."/>
            <person name="Larue G.E."/>
            <person name="Fisher S."/>
            <person name="Freeman R.M."/>
            <person name="Gunawardena J."/>
            <person name="Chu W."/>
            <person name="Stover N.A."/>
            <person name="Gregory B.D."/>
            <person name="Nowacki M."/>
            <person name="Derisi J."/>
            <person name="Roy S.W."/>
            <person name="Marshall W.F."/>
            <person name="Sood P."/>
        </authorList>
    </citation>
    <scope>NUCLEOTIDE SEQUENCE [LARGE SCALE GENOMIC DNA]</scope>
    <source>
        <strain evidence="4">WM001</strain>
    </source>
</reference>
<proteinExistence type="predicted"/>
<dbReference type="AlphaFoldDB" id="A0A1R2B7J5"/>
<dbReference type="GO" id="GO:0004467">
    <property type="term" value="F:long-chain fatty acid-CoA ligase activity"/>
    <property type="evidence" value="ECO:0007669"/>
    <property type="project" value="TreeGrafter"/>
</dbReference>
<gene>
    <name evidence="4" type="ORF">SteCoe_28744</name>
</gene>